<dbReference type="InterPro" id="IPR023395">
    <property type="entry name" value="MCP_dom_sf"/>
</dbReference>
<gene>
    <name evidence="12" type="primary">Mo00672</name>
    <name evidence="12" type="ORF">E5Q_00672</name>
</gene>
<accession>G7DTW5</accession>
<feature type="repeat" description="Solcar" evidence="9">
    <location>
        <begin position="18"/>
        <end position="150"/>
    </location>
</feature>
<dbReference type="GO" id="GO:0006839">
    <property type="term" value="P:mitochondrial transport"/>
    <property type="evidence" value="ECO:0007669"/>
    <property type="project" value="TreeGrafter"/>
</dbReference>
<comment type="similarity">
    <text evidence="2 10">Belongs to the mitochondrial carrier (TC 2.A.29) family.</text>
</comment>
<evidence type="ECO:0000256" key="8">
    <source>
        <dbReference type="ARBA" id="ARBA00023136"/>
    </source>
</evidence>
<evidence type="ECO:0000256" key="7">
    <source>
        <dbReference type="ARBA" id="ARBA00023128"/>
    </source>
</evidence>
<dbReference type="Gene3D" id="1.50.40.10">
    <property type="entry name" value="Mitochondrial carrier domain"/>
    <property type="match status" value="2"/>
</dbReference>
<dbReference type="EMBL" id="BABT02000026">
    <property type="protein sequence ID" value="GAA94025.1"/>
    <property type="molecule type" value="Genomic_DNA"/>
</dbReference>
<dbReference type="GO" id="GO:0015227">
    <property type="term" value="F:O-acyl-L-carnitine transmembrane transporter activity"/>
    <property type="evidence" value="ECO:0007669"/>
    <property type="project" value="TreeGrafter"/>
</dbReference>
<evidence type="ECO:0000256" key="10">
    <source>
        <dbReference type="RuleBase" id="RU000488"/>
    </source>
</evidence>
<keyword evidence="8 9" id="KW-0472">Membrane</keyword>
<keyword evidence="13" id="KW-1185">Reference proteome</keyword>
<dbReference type="InterPro" id="IPR002067">
    <property type="entry name" value="MCP"/>
</dbReference>
<keyword evidence="5" id="KW-0677">Repeat</keyword>
<organism evidence="12 13">
    <name type="scientific">Mixia osmundae (strain CBS 9802 / IAM 14324 / JCM 22182 / KY 12970)</name>
    <dbReference type="NCBI Taxonomy" id="764103"/>
    <lineage>
        <taxon>Eukaryota</taxon>
        <taxon>Fungi</taxon>
        <taxon>Dikarya</taxon>
        <taxon>Basidiomycota</taxon>
        <taxon>Pucciniomycotina</taxon>
        <taxon>Mixiomycetes</taxon>
        <taxon>Mixiales</taxon>
        <taxon>Mixiaceae</taxon>
        <taxon>Mixia</taxon>
    </lineage>
</organism>
<evidence type="ECO:0000313" key="12">
    <source>
        <dbReference type="EMBL" id="GAA94025.1"/>
    </source>
</evidence>
<evidence type="ECO:0000256" key="9">
    <source>
        <dbReference type="PROSITE-ProRule" id="PRU00282"/>
    </source>
</evidence>
<dbReference type="RefSeq" id="XP_014570300.1">
    <property type="nucleotide sequence ID" value="XM_014714814.1"/>
</dbReference>
<dbReference type="InterPro" id="IPR050567">
    <property type="entry name" value="Mitochondrial_Carrier"/>
</dbReference>
<dbReference type="OMA" id="FYIGGLM"/>
<keyword evidence="3 10" id="KW-0813">Transport</keyword>
<evidence type="ECO:0000256" key="11">
    <source>
        <dbReference type="SAM" id="MobiDB-lite"/>
    </source>
</evidence>
<evidence type="ECO:0000256" key="2">
    <source>
        <dbReference type="ARBA" id="ARBA00006375"/>
    </source>
</evidence>
<evidence type="ECO:0000256" key="1">
    <source>
        <dbReference type="ARBA" id="ARBA00004225"/>
    </source>
</evidence>
<comment type="subcellular location">
    <subcellularLocation>
        <location evidence="1">Mitochondrion membrane</location>
        <topology evidence="1">Multi-pass membrane protein</topology>
    </subcellularLocation>
</comment>
<dbReference type="OrthoDB" id="193856at2759"/>
<dbReference type="AlphaFoldDB" id="G7DTW5"/>
<protein>
    <recommendedName>
        <fullName evidence="14">Mitochondrial carrier</fullName>
    </recommendedName>
</protein>
<dbReference type="HOGENOM" id="CLU_594567_0_0_1"/>
<dbReference type="PRINTS" id="PR00926">
    <property type="entry name" value="MITOCARRIER"/>
</dbReference>
<evidence type="ECO:0008006" key="14">
    <source>
        <dbReference type="Google" id="ProtNLM"/>
    </source>
</evidence>
<feature type="repeat" description="Solcar" evidence="9">
    <location>
        <begin position="274"/>
        <end position="405"/>
    </location>
</feature>
<dbReference type="SUPFAM" id="SSF103506">
    <property type="entry name" value="Mitochondrial carrier"/>
    <property type="match status" value="1"/>
</dbReference>
<dbReference type="InterPro" id="IPR018108">
    <property type="entry name" value="MCP_transmembrane"/>
</dbReference>
<evidence type="ECO:0000256" key="6">
    <source>
        <dbReference type="ARBA" id="ARBA00022989"/>
    </source>
</evidence>
<name>G7DTW5_MIXOS</name>
<evidence type="ECO:0000256" key="4">
    <source>
        <dbReference type="ARBA" id="ARBA00022692"/>
    </source>
</evidence>
<dbReference type="Pfam" id="PF00153">
    <property type="entry name" value="Mito_carr"/>
    <property type="match status" value="3"/>
</dbReference>
<dbReference type="GO" id="GO:0031966">
    <property type="term" value="C:mitochondrial membrane"/>
    <property type="evidence" value="ECO:0007669"/>
    <property type="project" value="UniProtKB-SubCell"/>
</dbReference>
<comment type="caution">
    <text evidence="12">The sequence shown here is derived from an EMBL/GenBank/DDBJ whole genome shotgun (WGS) entry which is preliminary data.</text>
</comment>
<evidence type="ECO:0000256" key="5">
    <source>
        <dbReference type="ARBA" id="ARBA00022737"/>
    </source>
</evidence>
<proteinExistence type="inferred from homology"/>
<dbReference type="eggNOG" id="KOG0762">
    <property type="taxonomic scope" value="Eukaryota"/>
</dbReference>
<sequence length="413" mass="43921">MEVEVRPLPPDKPASRELSSTTDFVAGWLGGALGILICNPLEVYKIRLQTSVPSSSRVGSGRLPASLPHQQSLTSSGEISSRVLLSQSTPIASGTSATLTAARASVRPTLRALWEQEGWRFLTAGAAAPILGLAFIDSAFFGIYGRAMSQLSQDRQDPAMLSRVFVAGATAGACCALLQTPVEVVKCAAQAEPKPPPGRTALGTFGIARMIFARDGLRGFYVGGLVTGVRDSISSGIFFWAYFAIRRTLRGDKAFEPSPTSSAQDSPASPTSPAELGRILLSGAIAGTLAAVVPYPLDIVKTRLQVAGAQPHAPNQAPKLSIRQVANQIYRESQQARSSGYTHNRTSWMFRLANLRYPTNELNRQQLYARITGLKGLARGLKPTMVSSAAGSAVTIGVFEVACYMLSQQNVAV</sequence>
<dbReference type="GO" id="GO:1902603">
    <property type="term" value="P:carnitine transmembrane transport"/>
    <property type="evidence" value="ECO:0007669"/>
    <property type="project" value="TreeGrafter"/>
</dbReference>
<evidence type="ECO:0000256" key="3">
    <source>
        <dbReference type="ARBA" id="ARBA00022448"/>
    </source>
</evidence>
<reference evidence="12 13" key="2">
    <citation type="journal article" date="2012" name="Open Biol.">
        <title>Characteristics of nucleosomes and linker DNA regions on the genome of the basidiomycete Mixia osmundae revealed by mono- and dinucleosome mapping.</title>
        <authorList>
            <person name="Nishida H."/>
            <person name="Kondo S."/>
            <person name="Matsumoto T."/>
            <person name="Suzuki Y."/>
            <person name="Yoshikawa H."/>
            <person name="Taylor T.D."/>
            <person name="Sugiyama J."/>
        </authorList>
    </citation>
    <scope>NUCLEOTIDE SEQUENCE [LARGE SCALE GENOMIC DNA]</scope>
    <source>
        <strain evidence="13">CBS 9802 / IAM 14324 / JCM 22182 / KY 12970</strain>
    </source>
</reference>
<evidence type="ECO:0000313" key="13">
    <source>
        <dbReference type="Proteomes" id="UP000009131"/>
    </source>
</evidence>
<keyword evidence="4 9" id="KW-0812">Transmembrane</keyword>
<reference evidence="12 13" key="1">
    <citation type="journal article" date="2011" name="J. Gen. Appl. Microbiol.">
        <title>Draft genome sequencing of the enigmatic basidiomycete Mixia osmundae.</title>
        <authorList>
            <person name="Nishida H."/>
            <person name="Nagatsuka Y."/>
            <person name="Sugiyama J."/>
        </authorList>
    </citation>
    <scope>NUCLEOTIDE SEQUENCE [LARGE SCALE GENOMIC DNA]</scope>
    <source>
        <strain evidence="13">CBS 9802 / IAM 14324 / JCM 22182 / KY 12970</strain>
    </source>
</reference>
<dbReference type="PANTHER" id="PTHR45624:SF4">
    <property type="entry name" value="CONGESTED-LIKE TRACHEA PROTEIN-RELATED"/>
    <property type="match status" value="1"/>
</dbReference>
<feature type="compositionally biased region" description="Low complexity" evidence="11">
    <location>
        <begin position="54"/>
        <end position="64"/>
    </location>
</feature>
<feature type="region of interest" description="Disordered" evidence="11">
    <location>
        <begin position="54"/>
        <end position="74"/>
    </location>
</feature>
<keyword evidence="7" id="KW-0496">Mitochondrion</keyword>
<dbReference type="PROSITE" id="PS50920">
    <property type="entry name" value="SOLCAR"/>
    <property type="match status" value="3"/>
</dbReference>
<feature type="repeat" description="Solcar" evidence="9">
    <location>
        <begin position="159"/>
        <end position="248"/>
    </location>
</feature>
<dbReference type="PANTHER" id="PTHR45624">
    <property type="entry name" value="MITOCHONDRIAL BASIC AMINO ACIDS TRANSPORTER-RELATED"/>
    <property type="match status" value="1"/>
</dbReference>
<dbReference type="InParanoid" id="G7DTW5"/>
<keyword evidence="6" id="KW-1133">Transmembrane helix</keyword>
<dbReference type="Proteomes" id="UP000009131">
    <property type="component" value="Unassembled WGS sequence"/>
</dbReference>